<dbReference type="InterPro" id="IPR037401">
    <property type="entry name" value="SnoaL-like"/>
</dbReference>
<sequence>MSENTRSVVDELLKRITAGDIEGAVKLFAHDAVWEIPGDPAIVPWVGRRTVENIPEFFETISAHTDRELFDIERMVVDGPNAVLIGRARVVVRSTGKVIDTPFAIDIVVDHEGRISRYYMFEDSWQVAQAMIG</sequence>
<dbReference type="Proteomes" id="UP000657385">
    <property type="component" value="Unassembled WGS sequence"/>
</dbReference>
<proteinExistence type="predicted"/>
<gene>
    <name evidence="2" type="ORF">I2501_00115</name>
</gene>
<name>A0A931F9C0_9ACTN</name>
<dbReference type="Gene3D" id="3.10.450.50">
    <property type="match status" value="1"/>
</dbReference>
<keyword evidence="3" id="KW-1185">Reference proteome</keyword>
<dbReference type="RefSeq" id="WP_196191642.1">
    <property type="nucleotide sequence ID" value="NZ_JADPRT010000001.1"/>
</dbReference>
<accession>A0A931F9C0</accession>
<evidence type="ECO:0000313" key="3">
    <source>
        <dbReference type="Proteomes" id="UP000657385"/>
    </source>
</evidence>
<dbReference type="InterPro" id="IPR032710">
    <property type="entry name" value="NTF2-like_dom_sf"/>
</dbReference>
<dbReference type="AlphaFoldDB" id="A0A931F9C0"/>
<reference evidence="2" key="1">
    <citation type="submission" date="2020-11" db="EMBL/GenBank/DDBJ databases">
        <title>Isolation and identification of active actinomycetes.</title>
        <authorList>
            <person name="Yu B."/>
        </authorList>
    </citation>
    <scope>NUCLEOTIDE SEQUENCE</scope>
    <source>
        <strain evidence="2">NEAU-YB345</strain>
    </source>
</reference>
<dbReference type="SUPFAM" id="SSF54427">
    <property type="entry name" value="NTF2-like"/>
    <property type="match status" value="1"/>
</dbReference>
<evidence type="ECO:0000313" key="2">
    <source>
        <dbReference type="EMBL" id="MBF9066437.1"/>
    </source>
</evidence>
<feature type="domain" description="SnoaL-like" evidence="1">
    <location>
        <begin position="9"/>
        <end position="118"/>
    </location>
</feature>
<protein>
    <submittedName>
        <fullName evidence="2">Nuclear transport factor 2 family protein</fullName>
    </submittedName>
</protein>
<organism evidence="2 3">
    <name type="scientific">Streptacidiphilus fuscans</name>
    <dbReference type="NCBI Taxonomy" id="2789292"/>
    <lineage>
        <taxon>Bacteria</taxon>
        <taxon>Bacillati</taxon>
        <taxon>Actinomycetota</taxon>
        <taxon>Actinomycetes</taxon>
        <taxon>Kitasatosporales</taxon>
        <taxon>Streptomycetaceae</taxon>
        <taxon>Streptacidiphilus</taxon>
    </lineage>
</organism>
<comment type="caution">
    <text evidence="2">The sequence shown here is derived from an EMBL/GenBank/DDBJ whole genome shotgun (WGS) entry which is preliminary data.</text>
</comment>
<dbReference type="Pfam" id="PF12680">
    <property type="entry name" value="SnoaL_2"/>
    <property type="match status" value="1"/>
</dbReference>
<evidence type="ECO:0000259" key="1">
    <source>
        <dbReference type="Pfam" id="PF12680"/>
    </source>
</evidence>
<dbReference type="EMBL" id="JADPRT010000001">
    <property type="protein sequence ID" value="MBF9066437.1"/>
    <property type="molecule type" value="Genomic_DNA"/>
</dbReference>